<dbReference type="PANTHER" id="PTHR10316">
    <property type="entry name" value="MEMBRANE ASSOCIATED GUANYLATE KINASE-RELATED"/>
    <property type="match status" value="1"/>
</dbReference>
<comment type="caution">
    <text evidence="4">The sequence shown here is derived from an EMBL/GenBank/DDBJ whole genome shotgun (WGS) entry which is preliminary data.</text>
</comment>
<dbReference type="Pfam" id="PF00397">
    <property type="entry name" value="WW"/>
    <property type="match status" value="1"/>
</dbReference>
<name>A0A7J8DC91_MOLMO</name>
<dbReference type="CDD" id="cd00201">
    <property type="entry name" value="WW"/>
    <property type="match status" value="1"/>
</dbReference>
<dbReference type="PANTHER" id="PTHR10316:SF12">
    <property type="entry name" value="MEMBRANE-ASSOCIATED GUANYLATE KINASE, WW AND PDZ DOMAIN-CONTAINING PROTEIN 1"/>
    <property type="match status" value="1"/>
</dbReference>
<dbReference type="PROSITE" id="PS50020">
    <property type="entry name" value="WW_DOMAIN_2"/>
    <property type="match status" value="1"/>
</dbReference>
<dbReference type="Proteomes" id="UP000550707">
    <property type="component" value="Unassembled WGS sequence"/>
</dbReference>
<dbReference type="InterPro" id="IPR036020">
    <property type="entry name" value="WW_dom_sf"/>
</dbReference>
<organism evidence="4 5">
    <name type="scientific">Molossus molossus</name>
    <name type="common">Pallas' mastiff bat</name>
    <name type="synonym">Vespertilio molossus</name>
    <dbReference type="NCBI Taxonomy" id="27622"/>
    <lineage>
        <taxon>Eukaryota</taxon>
        <taxon>Metazoa</taxon>
        <taxon>Chordata</taxon>
        <taxon>Craniata</taxon>
        <taxon>Vertebrata</taxon>
        <taxon>Euteleostomi</taxon>
        <taxon>Mammalia</taxon>
        <taxon>Eutheria</taxon>
        <taxon>Laurasiatheria</taxon>
        <taxon>Chiroptera</taxon>
        <taxon>Yangochiroptera</taxon>
        <taxon>Molossidae</taxon>
        <taxon>Molossus</taxon>
    </lineage>
</organism>
<dbReference type="SMART" id="SM00456">
    <property type="entry name" value="WW"/>
    <property type="match status" value="1"/>
</dbReference>
<dbReference type="SUPFAM" id="SSF51045">
    <property type="entry name" value="WW domain"/>
    <property type="match status" value="1"/>
</dbReference>
<dbReference type="GO" id="GO:0016301">
    <property type="term" value="F:kinase activity"/>
    <property type="evidence" value="ECO:0007669"/>
    <property type="project" value="UniProtKB-KW"/>
</dbReference>
<dbReference type="GO" id="GO:0007165">
    <property type="term" value="P:signal transduction"/>
    <property type="evidence" value="ECO:0007669"/>
    <property type="project" value="TreeGrafter"/>
</dbReference>
<sequence>MQNAGIVHAENEEEDDVPEMNSSFTADSGDQEEHTVRETALPPVNSSILAAPTTDPSQKFPQYLPLSAEDNLGPLPENWEMAYTENGEVYFIDHNTKTTSWLDPRCLNKQQKPLEECEDDGKGLGRY</sequence>
<keyword evidence="1" id="KW-0677">Repeat</keyword>
<dbReference type="GO" id="GO:0005737">
    <property type="term" value="C:cytoplasm"/>
    <property type="evidence" value="ECO:0007669"/>
    <property type="project" value="TreeGrafter"/>
</dbReference>
<evidence type="ECO:0000259" key="3">
    <source>
        <dbReference type="PROSITE" id="PS50020"/>
    </source>
</evidence>
<reference evidence="4 5" key="1">
    <citation type="journal article" date="2020" name="Nature">
        <title>Six reference-quality genomes reveal evolution of bat adaptations.</title>
        <authorList>
            <person name="Jebb D."/>
            <person name="Huang Z."/>
            <person name="Pippel M."/>
            <person name="Hughes G.M."/>
            <person name="Lavrichenko K."/>
            <person name="Devanna P."/>
            <person name="Winkler S."/>
            <person name="Jermiin L.S."/>
            <person name="Skirmuntt E.C."/>
            <person name="Katzourakis A."/>
            <person name="Burkitt-Gray L."/>
            <person name="Ray D.A."/>
            <person name="Sullivan K.A.M."/>
            <person name="Roscito J.G."/>
            <person name="Kirilenko B.M."/>
            <person name="Davalos L.M."/>
            <person name="Corthals A.P."/>
            <person name="Power M.L."/>
            <person name="Jones G."/>
            <person name="Ransome R.D."/>
            <person name="Dechmann D.K.N."/>
            <person name="Locatelli A.G."/>
            <person name="Puechmaille S.J."/>
            <person name="Fedrigo O."/>
            <person name="Jarvis E.D."/>
            <person name="Hiller M."/>
            <person name="Vernes S.C."/>
            <person name="Myers E.W."/>
            <person name="Teeling E.C."/>
        </authorList>
    </citation>
    <scope>NUCLEOTIDE SEQUENCE [LARGE SCALE GENOMIC DNA]</scope>
    <source>
        <strain evidence="4">MMolMol1</strain>
        <tissue evidence="4">Muscle</tissue>
    </source>
</reference>
<feature type="domain" description="WW" evidence="3">
    <location>
        <begin position="73"/>
        <end position="106"/>
    </location>
</feature>
<dbReference type="Gene3D" id="2.20.70.10">
    <property type="match status" value="1"/>
</dbReference>
<dbReference type="AlphaFoldDB" id="A0A7J8DC91"/>
<dbReference type="Pfam" id="PF16663">
    <property type="entry name" value="MAGI_u1"/>
    <property type="match status" value="1"/>
</dbReference>
<dbReference type="EMBL" id="JACASF010000018">
    <property type="protein sequence ID" value="KAF6420723.1"/>
    <property type="molecule type" value="Genomic_DNA"/>
</dbReference>
<gene>
    <name evidence="4" type="ORF">HJG59_011814</name>
</gene>
<keyword evidence="4" id="KW-0808">Transferase</keyword>
<evidence type="ECO:0000313" key="4">
    <source>
        <dbReference type="EMBL" id="KAF6420723.1"/>
    </source>
</evidence>
<evidence type="ECO:0000313" key="5">
    <source>
        <dbReference type="Proteomes" id="UP000550707"/>
    </source>
</evidence>
<keyword evidence="5" id="KW-1185">Reference proteome</keyword>
<dbReference type="InterPro" id="IPR001202">
    <property type="entry name" value="WW_dom"/>
</dbReference>
<proteinExistence type="predicted"/>
<accession>A0A7J8DC91</accession>
<feature type="region of interest" description="Disordered" evidence="2">
    <location>
        <begin position="1"/>
        <end position="47"/>
    </location>
</feature>
<keyword evidence="4" id="KW-0418">Kinase</keyword>
<dbReference type="GO" id="GO:0005911">
    <property type="term" value="C:cell-cell junction"/>
    <property type="evidence" value="ECO:0007669"/>
    <property type="project" value="TreeGrafter"/>
</dbReference>
<dbReference type="PROSITE" id="PS01159">
    <property type="entry name" value="WW_DOMAIN_1"/>
    <property type="match status" value="1"/>
</dbReference>
<protein>
    <submittedName>
        <fullName evidence="4">Membrane associated guanylate kinase, WW and PDZ domain containing 1</fullName>
    </submittedName>
</protein>
<evidence type="ECO:0000256" key="1">
    <source>
        <dbReference type="ARBA" id="ARBA00022737"/>
    </source>
</evidence>
<dbReference type="FunFam" id="2.20.70.10:FF:000002">
    <property type="entry name" value="Membrane-associated guanylate kinase, WW and PDZ domain-containing protein 3 isoform 1"/>
    <property type="match status" value="1"/>
</dbReference>
<evidence type="ECO:0000256" key="2">
    <source>
        <dbReference type="SAM" id="MobiDB-lite"/>
    </source>
</evidence>